<dbReference type="STRING" id="537013.CLOSTMETH_03128"/>
<name>C0EGY4_9FIRM</name>
<accession>C0EGY4</accession>
<sequence length="57" mass="6351">MQAQAFPEGRLIKSKVVGLEVCGCAFWNILVIGCALKIDVFSACDELIKFHRRIIAQ</sequence>
<dbReference type="EMBL" id="ACEC01000113">
    <property type="protein sequence ID" value="EEG29237.1"/>
    <property type="molecule type" value="Genomic_DNA"/>
</dbReference>
<proteinExistence type="predicted"/>
<reference evidence="1 2" key="2">
    <citation type="submission" date="2009-02" db="EMBL/GenBank/DDBJ databases">
        <title>Draft genome sequence of Clostridium methylpentosum (DSM 5476).</title>
        <authorList>
            <person name="Sudarsanam P."/>
            <person name="Ley R."/>
            <person name="Guruge J."/>
            <person name="Turnbaugh P.J."/>
            <person name="Mahowald M."/>
            <person name="Liep D."/>
            <person name="Gordon J."/>
        </authorList>
    </citation>
    <scope>NUCLEOTIDE SEQUENCE [LARGE SCALE GENOMIC DNA]</scope>
    <source>
        <strain evidence="1 2">DSM 5476</strain>
    </source>
</reference>
<reference evidence="1 2" key="1">
    <citation type="submission" date="2009-01" db="EMBL/GenBank/DDBJ databases">
        <authorList>
            <person name="Fulton L."/>
            <person name="Clifton S."/>
            <person name="Fulton B."/>
            <person name="Xu J."/>
            <person name="Minx P."/>
            <person name="Pepin K.H."/>
            <person name="Johnson M."/>
            <person name="Bhonagiri V."/>
            <person name="Nash W.E."/>
            <person name="Mardis E.R."/>
            <person name="Wilson R.K."/>
        </authorList>
    </citation>
    <scope>NUCLEOTIDE SEQUENCE [LARGE SCALE GENOMIC DNA]</scope>
    <source>
        <strain evidence="1 2">DSM 5476</strain>
    </source>
</reference>
<comment type="caution">
    <text evidence="1">The sequence shown here is derived from an EMBL/GenBank/DDBJ whole genome shotgun (WGS) entry which is preliminary data.</text>
</comment>
<evidence type="ECO:0000313" key="2">
    <source>
        <dbReference type="Proteomes" id="UP000003340"/>
    </source>
</evidence>
<evidence type="ECO:0000313" key="1">
    <source>
        <dbReference type="EMBL" id="EEG29237.1"/>
    </source>
</evidence>
<protein>
    <submittedName>
        <fullName evidence="1">Uncharacterized protein</fullName>
    </submittedName>
</protein>
<dbReference type="HOGENOM" id="CLU_2988604_0_0_9"/>
<keyword evidence="2" id="KW-1185">Reference proteome</keyword>
<dbReference type="Proteomes" id="UP000003340">
    <property type="component" value="Unassembled WGS sequence"/>
</dbReference>
<dbReference type="AlphaFoldDB" id="C0EGY4"/>
<organism evidence="1 2">
    <name type="scientific">[Clostridium] methylpentosum DSM 5476</name>
    <dbReference type="NCBI Taxonomy" id="537013"/>
    <lineage>
        <taxon>Bacteria</taxon>
        <taxon>Bacillati</taxon>
        <taxon>Bacillota</taxon>
        <taxon>Clostridia</taxon>
        <taxon>Eubacteriales</taxon>
        <taxon>Oscillospiraceae</taxon>
        <taxon>Oscillospiraceae incertae sedis</taxon>
    </lineage>
</organism>
<gene>
    <name evidence="1" type="ORF">CLOSTMETH_03128</name>
</gene>